<dbReference type="AlphaFoldDB" id="A0A1M7RGM1"/>
<dbReference type="STRING" id="134849.SAMN05443668_111236"/>
<sequence>MVRLALSKPPRFEPGAGWSYSNTNYVLAKLLVESVTGHSYADEMQRRTAAGR</sequence>
<gene>
    <name evidence="2" type="ORF">SAMN05443668_111236</name>
</gene>
<evidence type="ECO:0000313" key="3">
    <source>
        <dbReference type="Proteomes" id="UP000184440"/>
    </source>
</evidence>
<dbReference type="EMBL" id="FRCS01000011">
    <property type="protein sequence ID" value="SHN45289.1"/>
    <property type="molecule type" value="Genomic_DNA"/>
</dbReference>
<dbReference type="SUPFAM" id="SSF56601">
    <property type="entry name" value="beta-lactamase/transpeptidase-like"/>
    <property type="match status" value="1"/>
</dbReference>
<protein>
    <submittedName>
        <fullName evidence="2">Beta-lactamase</fullName>
    </submittedName>
</protein>
<organism evidence="2 3">
    <name type="scientific">Cryptosporangium aurantiacum</name>
    <dbReference type="NCBI Taxonomy" id="134849"/>
    <lineage>
        <taxon>Bacteria</taxon>
        <taxon>Bacillati</taxon>
        <taxon>Actinomycetota</taxon>
        <taxon>Actinomycetes</taxon>
        <taxon>Cryptosporangiales</taxon>
        <taxon>Cryptosporangiaceae</taxon>
        <taxon>Cryptosporangium</taxon>
    </lineage>
</organism>
<evidence type="ECO:0000259" key="1">
    <source>
        <dbReference type="Pfam" id="PF00144"/>
    </source>
</evidence>
<name>A0A1M7RGM1_9ACTN</name>
<dbReference type="Pfam" id="PF00144">
    <property type="entry name" value="Beta-lactamase"/>
    <property type="match status" value="1"/>
</dbReference>
<evidence type="ECO:0000313" key="2">
    <source>
        <dbReference type="EMBL" id="SHN45289.1"/>
    </source>
</evidence>
<feature type="domain" description="Beta-lactamase-related" evidence="1">
    <location>
        <begin position="1"/>
        <end position="49"/>
    </location>
</feature>
<proteinExistence type="predicted"/>
<accession>A0A1M7RGM1</accession>
<dbReference type="Proteomes" id="UP000184440">
    <property type="component" value="Unassembled WGS sequence"/>
</dbReference>
<dbReference type="InterPro" id="IPR012338">
    <property type="entry name" value="Beta-lactam/transpept-like"/>
</dbReference>
<dbReference type="InterPro" id="IPR001466">
    <property type="entry name" value="Beta-lactam-related"/>
</dbReference>
<keyword evidence="3" id="KW-1185">Reference proteome</keyword>
<reference evidence="2 3" key="1">
    <citation type="submission" date="2016-11" db="EMBL/GenBank/DDBJ databases">
        <authorList>
            <person name="Jaros S."/>
            <person name="Januszkiewicz K."/>
            <person name="Wedrychowicz H."/>
        </authorList>
    </citation>
    <scope>NUCLEOTIDE SEQUENCE [LARGE SCALE GENOMIC DNA]</scope>
    <source>
        <strain evidence="2 3">DSM 46144</strain>
    </source>
</reference>
<dbReference type="Gene3D" id="3.40.710.10">
    <property type="entry name" value="DD-peptidase/beta-lactamase superfamily"/>
    <property type="match status" value="1"/>
</dbReference>